<organism evidence="1 2">
    <name type="scientific">Flavobacterium rakeshii</name>
    <dbReference type="NCBI Taxonomy" id="1038845"/>
    <lineage>
        <taxon>Bacteria</taxon>
        <taxon>Pseudomonadati</taxon>
        <taxon>Bacteroidota</taxon>
        <taxon>Flavobacteriia</taxon>
        <taxon>Flavobacteriales</taxon>
        <taxon>Flavobacteriaceae</taxon>
        <taxon>Flavobacterium</taxon>
    </lineage>
</organism>
<keyword evidence="2" id="KW-1185">Reference proteome</keyword>
<dbReference type="OrthoDB" id="9793254at2"/>
<evidence type="ECO:0000313" key="2">
    <source>
        <dbReference type="Proteomes" id="UP000433945"/>
    </source>
</evidence>
<name>A0A6N8HG70_9FLAO</name>
<sequence>MIVSNPKRTAFQTLSQEHKQAQLLCQRIREGIRLQIEPIRIMRYAEWYFLNHLAMHFEFEQKYIFPVLGKDNVQVKKALSTQRRLTRLFTNNALIDKRLSGIEEDLDFLVRFEEKNLFDEVKNKMTAAQRKELQVLEPEPNTTEWDDCFWLT</sequence>
<reference evidence="1 2" key="1">
    <citation type="submission" date="2019-12" db="EMBL/GenBank/DDBJ databases">
        <authorList>
            <person name="Sun J.-Q."/>
        </authorList>
    </citation>
    <scope>NUCLEOTIDE SEQUENCE [LARGE SCALE GENOMIC DNA]</scope>
    <source>
        <strain evidence="1 2">JCM 17928</strain>
    </source>
</reference>
<dbReference type="Proteomes" id="UP000433945">
    <property type="component" value="Unassembled WGS sequence"/>
</dbReference>
<gene>
    <name evidence="1" type="ORF">GN157_13265</name>
</gene>
<dbReference type="AlphaFoldDB" id="A0A6N8HG70"/>
<dbReference type="RefSeq" id="WP_157484000.1">
    <property type="nucleotide sequence ID" value="NZ_WOWP01000053.1"/>
</dbReference>
<dbReference type="EMBL" id="WOWP01000053">
    <property type="protein sequence ID" value="MUV04680.1"/>
    <property type="molecule type" value="Genomic_DNA"/>
</dbReference>
<accession>A0A6N8HG70</accession>
<protein>
    <submittedName>
        <fullName evidence="1">Hemerythrin domain-containing protein</fullName>
    </submittedName>
</protein>
<evidence type="ECO:0000313" key="1">
    <source>
        <dbReference type="EMBL" id="MUV04680.1"/>
    </source>
</evidence>
<comment type="caution">
    <text evidence="1">The sequence shown here is derived from an EMBL/GenBank/DDBJ whole genome shotgun (WGS) entry which is preliminary data.</text>
</comment>
<proteinExistence type="predicted"/>